<keyword evidence="3 14" id="KW-0813">Transport</keyword>
<evidence type="ECO:0000256" key="8">
    <source>
        <dbReference type="ARBA" id="ARBA00023004"/>
    </source>
</evidence>
<dbReference type="InterPro" id="IPR012910">
    <property type="entry name" value="Plug_dom"/>
</dbReference>
<keyword evidence="8" id="KW-0408">Iron</keyword>
<protein>
    <submittedName>
        <fullName evidence="18">Ferrichrome receptor FiuA</fullName>
    </submittedName>
</protein>
<dbReference type="InterPro" id="IPR036942">
    <property type="entry name" value="Beta-barrel_TonB_sf"/>
</dbReference>
<comment type="caution">
    <text evidence="18">The sequence shown here is derived from an EMBL/GenBank/DDBJ whole genome shotgun (WGS) entry which is preliminary data.</text>
</comment>
<reference evidence="19" key="1">
    <citation type="journal article" date="2019" name="Int. J. Syst. Evol. Microbiol.">
        <title>The Global Catalogue of Microorganisms (GCM) 10K type strain sequencing project: providing services to taxonomists for standard genome sequencing and annotation.</title>
        <authorList>
            <consortium name="The Broad Institute Genomics Platform"/>
            <consortium name="The Broad Institute Genome Sequencing Center for Infectious Disease"/>
            <person name="Wu L."/>
            <person name="Ma J."/>
        </authorList>
    </citation>
    <scope>NUCLEOTIDE SEQUENCE [LARGE SCALE GENOMIC DNA]</scope>
    <source>
        <strain evidence="19">CCM 8778</strain>
    </source>
</reference>
<dbReference type="Pfam" id="PF07660">
    <property type="entry name" value="STN"/>
    <property type="match status" value="1"/>
</dbReference>
<keyword evidence="7 16" id="KW-0732">Signal</keyword>
<keyword evidence="6 14" id="KW-0812">Transmembrane</keyword>
<keyword evidence="4 14" id="KW-1134">Transmembrane beta strand</keyword>
<keyword evidence="9" id="KW-0406">Ion transport</keyword>
<dbReference type="PANTHER" id="PTHR32552">
    <property type="entry name" value="FERRICHROME IRON RECEPTOR-RELATED"/>
    <property type="match status" value="1"/>
</dbReference>
<evidence type="ECO:0000256" key="6">
    <source>
        <dbReference type="ARBA" id="ARBA00022692"/>
    </source>
</evidence>
<feature type="domain" description="Secretin/TonB short N-terminal" evidence="17">
    <location>
        <begin position="55"/>
        <end position="106"/>
    </location>
</feature>
<dbReference type="SUPFAM" id="SSF56935">
    <property type="entry name" value="Porins"/>
    <property type="match status" value="1"/>
</dbReference>
<evidence type="ECO:0000313" key="19">
    <source>
        <dbReference type="Proteomes" id="UP000655550"/>
    </source>
</evidence>
<sequence>MRHAVAPTLLSLCLRASLLGLASGPLLAQAAGQPFQIAAGPLEQALNSFASQAGILLSYDPQLSQGRQAPPLHGDYAIADGLAQLLAGSGLRAVRSADGSYHLELAAEQGQLQLQSLSVMAELDSPVGEDRGYVAYNSRSASKTNTPLAATPRSVSVVTQQQLKDRNSQTISDALRYSAGIQGGYFGEDNKQDWFILRGFKQANNGLFQDGVRVYSSGFYSWQVDPYLLERVEVLKGASSVLYGQSTPGGIINLQSKRPNAEARNEVGLQYGSFSRQQLHFDVGSDLDSQGSMRFRLVGLSRDTGTQVEQVDSERLLLAPSLRIDFAEDSSLTLLASWQQDNSQPQLQFLPAEGSLWATGNGRIADDVAVGNPAYEKFDRRQFNIGYELNHRLDEHWDFQQNMRYGKLDVELRQMYYAGHAIDLLNRAAGVLASRLNLPFDTAFALASGALPDLNDPSRRTIMRGLTYTDGQADNLSLDNRLLQHWSQDNLESTLLLGLDYQQLHIDEQAFASDPLVREPLDIYQPIYPAGTSLINSATLAPLSAADLQHKQTRADQLGLYLQHQLKLDERWVSQLAMRYDDARSDLNNRSSGVNKSLRDHAMTWSAGLAYLADHGLTPYASYSEFFLPVTDINPSSGEPYQPEQGEQYEVGVKYLPEQLDASVSLALFELTQDNVRKNGSNGVRTQLGQVRSRGVELEASADLSPQLQLTGALTLLDAQTRRSTLAAEQGRRPSQVAERLASLWAVYHFDQGPLSGFNLGMGARYTGASYGDNQESAQLRVPSFTVYDAMLSYRLDDLTLQLNANNLTDKQYIATCDYYCWYGNRRNLIASLSYAW</sequence>
<evidence type="ECO:0000256" key="12">
    <source>
        <dbReference type="ARBA" id="ARBA00023170"/>
    </source>
</evidence>
<feature type="chain" id="PRO_5046299165" evidence="16">
    <location>
        <begin position="29"/>
        <end position="837"/>
    </location>
</feature>
<evidence type="ECO:0000256" key="4">
    <source>
        <dbReference type="ARBA" id="ARBA00022452"/>
    </source>
</evidence>
<keyword evidence="11 14" id="KW-0472">Membrane</keyword>
<dbReference type="Gene3D" id="3.55.50.30">
    <property type="match status" value="1"/>
</dbReference>
<dbReference type="CDD" id="cd01347">
    <property type="entry name" value="ligand_gated_channel"/>
    <property type="match status" value="1"/>
</dbReference>
<keyword evidence="19" id="KW-1185">Reference proteome</keyword>
<dbReference type="NCBIfam" id="TIGR01783">
    <property type="entry name" value="TonB-siderophor"/>
    <property type="match status" value="1"/>
</dbReference>
<dbReference type="RefSeq" id="WP_165765278.1">
    <property type="nucleotide sequence ID" value="NZ_BMDE01000008.1"/>
</dbReference>
<name>A0ABQ2AQM2_9PSED</name>
<keyword evidence="10 15" id="KW-0798">TonB box</keyword>
<dbReference type="InterPro" id="IPR037066">
    <property type="entry name" value="Plug_dom_sf"/>
</dbReference>
<dbReference type="PROSITE" id="PS52016">
    <property type="entry name" value="TONB_DEPENDENT_REC_3"/>
    <property type="match status" value="1"/>
</dbReference>
<comment type="subcellular location">
    <subcellularLocation>
        <location evidence="1 14">Cell outer membrane</location>
        <topology evidence="1 14">Multi-pass membrane protein</topology>
    </subcellularLocation>
</comment>
<accession>A0ABQ2AQM2</accession>
<dbReference type="Proteomes" id="UP000655550">
    <property type="component" value="Unassembled WGS sequence"/>
</dbReference>
<evidence type="ECO:0000256" key="10">
    <source>
        <dbReference type="ARBA" id="ARBA00023077"/>
    </source>
</evidence>
<feature type="signal peptide" evidence="16">
    <location>
        <begin position="1"/>
        <end position="28"/>
    </location>
</feature>
<keyword evidence="12 18" id="KW-0675">Receptor</keyword>
<evidence type="ECO:0000313" key="18">
    <source>
        <dbReference type="EMBL" id="GGH95543.1"/>
    </source>
</evidence>
<evidence type="ECO:0000256" key="1">
    <source>
        <dbReference type="ARBA" id="ARBA00004571"/>
    </source>
</evidence>
<dbReference type="Gene3D" id="2.170.130.10">
    <property type="entry name" value="TonB-dependent receptor, plug domain"/>
    <property type="match status" value="1"/>
</dbReference>
<dbReference type="Gene3D" id="2.40.170.20">
    <property type="entry name" value="TonB-dependent receptor, beta-barrel domain"/>
    <property type="match status" value="1"/>
</dbReference>
<dbReference type="InterPro" id="IPR039426">
    <property type="entry name" value="TonB-dep_rcpt-like"/>
</dbReference>
<evidence type="ECO:0000256" key="11">
    <source>
        <dbReference type="ARBA" id="ARBA00023136"/>
    </source>
</evidence>
<proteinExistence type="inferred from homology"/>
<dbReference type="InterPro" id="IPR010105">
    <property type="entry name" value="TonB_sidphr_rcpt"/>
</dbReference>
<dbReference type="PANTHER" id="PTHR32552:SF68">
    <property type="entry name" value="FERRICHROME OUTER MEMBRANE TRANSPORTER_PHAGE RECEPTOR"/>
    <property type="match status" value="1"/>
</dbReference>
<dbReference type="Pfam" id="PF00593">
    <property type="entry name" value="TonB_dep_Rec_b-barrel"/>
    <property type="match status" value="1"/>
</dbReference>
<keyword evidence="5" id="KW-0410">Iron transport</keyword>
<evidence type="ECO:0000256" key="14">
    <source>
        <dbReference type="PROSITE-ProRule" id="PRU01360"/>
    </source>
</evidence>
<dbReference type="SMART" id="SM00965">
    <property type="entry name" value="STN"/>
    <property type="match status" value="1"/>
</dbReference>
<dbReference type="Pfam" id="PF07715">
    <property type="entry name" value="Plug"/>
    <property type="match status" value="1"/>
</dbReference>
<comment type="similarity">
    <text evidence="2 14 15">Belongs to the TonB-dependent receptor family.</text>
</comment>
<organism evidence="18 19">
    <name type="scientific">Pseudomonas fluvialis</name>
    <dbReference type="NCBI Taxonomy" id="1793966"/>
    <lineage>
        <taxon>Bacteria</taxon>
        <taxon>Pseudomonadati</taxon>
        <taxon>Pseudomonadota</taxon>
        <taxon>Gammaproteobacteria</taxon>
        <taxon>Pseudomonadales</taxon>
        <taxon>Pseudomonadaceae</taxon>
        <taxon>Pseudomonas</taxon>
    </lineage>
</organism>
<evidence type="ECO:0000256" key="7">
    <source>
        <dbReference type="ARBA" id="ARBA00022729"/>
    </source>
</evidence>
<gene>
    <name evidence="18" type="primary">fiuA</name>
    <name evidence="18" type="ORF">GCM10007363_25040</name>
</gene>
<dbReference type="InterPro" id="IPR011662">
    <property type="entry name" value="Secretin/TonB_short_N"/>
</dbReference>
<evidence type="ECO:0000256" key="3">
    <source>
        <dbReference type="ARBA" id="ARBA00022448"/>
    </source>
</evidence>
<keyword evidence="13 14" id="KW-0998">Cell outer membrane</keyword>
<evidence type="ECO:0000259" key="17">
    <source>
        <dbReference type="SMART" id="SM00965"/>
    </source>
</evidence>
<evidence type="ECO:0000256" key="2">
    <source>
        <dbReference type="ARBA" id="ARBA00009810"/>
    </source>
</evidence>
<evidence type="ECO:0000256" key="16">
    <source>
        <dbReference type="SAM" id="SignalP"/>
    </source>
</evidence>
<evidence type="ECO:0000256" key="5">
    <source>
        <dbReference type="ARBA" id="ARBA00022496"/>
    </source>
</evidence>
<dbReference type="InterPro" id="IPR000531">
    <property type="entry name" value="Beta-barrel_TonB"/>
</dbReference>
<evidence type="ECO:0000256" key="9">
    <source>
        <dbReference type="ARBA" id="ARBA00023065"/>
    </source>
</evidence>
<evidence type="ECO:0000256" key="15">
    <source>
        <dbReference type="RuleBase" id="RU003357"/>
    </source>
</evidence>
<evidence type="ECO:0000256" key="13">
    <source>
        <dbReference type="ARBA" id="ARBA00023237"/>
    </source>
</evidence>
<dbReference type="EMBL" id="BMDE01000008">
    <property type="protein sequence ID" value="GGH95543.1"/>
    <property type="molecule type" value="Genomic_DNA"/>
</dbReference>